<name>A0A921B5C6_9STAP</name>
<dbReference type="EMBL" id="DYYI01000010">
    <property type="protein sequence ID" value="HJE18975.1"/>
    <property type="molecule type" value="Genomic_DNA"/>
</dbReference>
<organism evidence="1 2">
    <name type="scientific">Aliicoccus persicus</name>
    <dbReference type="NCBI Taxonomy" id="930138"/>
    <lineage>
        <taxon>Bacteria</taxon>
        <taxon>Bacillati</taxon>
        <taxon>Bacillota</taxon>
        <taxon>Bacilli</taxon>
        <taxon>Bacillales</taxon>
        <taxon>Staphylococcaceae</taxon>
        <taxon>Aliicoccus</taxon>
    </lineage>
</organism>
<reference evidence="1" key="2">
    <citation type="submission" date="2021-09" db="EMBL/GenBank/DDBJ databases">
        <authorList>
            <person name="Gilroy R."/>
        </authorList>
    </citation>
    <scope>NUCLEOTIDE SEQUENCE</scope>
    <source>
        <strain evidence="1">6019</strain>
    </source>
</reference>
<reference evidence="1" key="1">
    <citation type="journal article" date="2021" name="PeerJ">
        <title>Extensive microbial diversity within the chicken gut microbiome revealed by metagenomics and culture.</title>
        <authorList>
            <person name="Gilroy R."/>
            <person name="Ravi A."/>
            <person name="Getino M."/>
            <person name="Pursley I."/>
            <person name="Horton D.L."/>
            <person name="Alikhan N.F."/>
            <person name="Baker D."/>
            <person name="Gharbi K."/>
            <person name="Hall N."/>
            <person name="Watson M."/>
            <person name="Adriaenssens E.M."/>
            <person name="Foster-Nyarko E."/>
            <person name="Jarju S."/>
            <person name="Secka A."/>
            <person name="Antonio M."/>
            <person name="Oren A."/>
            <person name="Chaudhuri R.R."/>
            <person name="La Ragione R."/>
            <person name="Hildebrand F."/>
            <person name="Pallen M.J."/>
        </authorList>
    </citation>
    <scope>NUCLEOTIDE SEQUENCE</scope>
    <source>
        <strain evidence="1">6019</strain>
    </source>
</reference>
<proteinExistence type="predicted"/>
<dbReference type="AlphaFoldDB" id="A0A921B5C6"/>
<dbReference type="Proteomes" id="UP000763505">
    <property type="component" value="Unassembled WGS sequence"/>
</dbReference>
<gene>
    <name evidence="1" type="ORF">K8V35_01300</name>
</gene>
<accession>A0A921B5C6</accession>
<comment type="caution">
    <text evidence="1">The sequence shown here is derived from an EMBL/GenBank/DDBJ whole genome shotgun (WGS) entry which is preliminary data.</text>
</comment>
<protein>
    <submittedName>
        <fullName evidence="1">Uncharacterized protein</fullName>
    </submittedName>
</protein>
<evidence type="ECO:0000313" key="2">
    <source>
        <dbReference type="Proteomes" id="UP000763505"/>
    </source>
</evidence>
<sequence>MFRKNVDWHEAALFEKSKAKYDALLNICVIPEIEPESDEPLTSVPALKS</sequence>
<evidence type="ECO:0000313" key="1">
    <source>
        <dbReference type="EMBL" id="HJE18975.1"/>
    </source>
</evidence>